<accession>A0ABT1KRG5</accession>
<evidence type="ECO:0000313" key="2">
    <source>
        <dbReference type="Proteomes" id="UP001204524"/>
    </source>
</evidence>
<reference evidence="1 2" key="1">
    <citation type="submission" date="2022-06" db="EMBL/GenBank/DDBJ databases">
        <authorList>
            <person name="So Y."/>
        </authorList>
    </citation>
    <scope>NUCLEOTIDE SEQUENCE [LARGE SCALE GENOMIC DNA]</scope>
    <source>
        <strain evidence="1 2">STR3</strain>
    </source>
</reference>
<sequence length="104" mass="10980">MTTIHADSQVSTAEAADLLLAALASPEHRHTYELAGGRKLGSQEMLARYKVATPDGGELHRVALIDVTDGEPMGFDVGYRDESDAVAVWEHIVATLTPAAAPPG</sequence>
<dbReference type="Proteomes" id="UP001204524">
    <property type="component" value="Unassembled WGS sequence"/>
</dbReference>
<proteinExistence type="predicted"/>
<evidence type="ECO:0000313" key="1">
    <source>
        <dbReference type="EMBL" id="MCP3420333.1"/>
    </source>
</evidence>
<gene>
    <name evidence="1" type="ORF">NCI01_00850</name>
</gene>
<comment type="caution">
    <text evidence="1">The sequence shown here is derived from an EMBL/GenBank/DDBJ whole genome shotgun (WGS) entry which is preliminary data.</text>
</comment>
<dbReference type="RefSeq" id="WP_254179577.1">
    <property type="nucleotide sequence ID" value="NZ_JANARS010000001.1"/>
</dbReference>
<dbReference type="EMBL" id="JANARS010000001">
    <property type="protein sequence ID" value="MCP3420333.1"/>
    <property type="molecule type" value="Genomic_DNA"/>
</dbReference>
<keyword evidence="2" id="KW-1185">Reference proteome</keyword>
<protein>
    <submittedName>
        <fullName evidence="1">Uncharacterized protein</fullName>
    </submittedName>
</protein>
<name>A0ABT1KRG5_9ACTN</name>
<organism evidence="1 2">
    <name type="scientific">Nocardioides pinisoli</name>
    <dbReference type="NCBI Taxonomy" id="2950279"/>
    <lineage>
        <taxon>Bacteria</taxon>
        <taxon>Bacillati</taxon>
        <taxon>Actinomycetota</taxon>
        <taxon>Actinomycetes</taxon>
        <taxon>Propionibacteriales</taxon>
        <taxon>Nocardioidaceae</taxon>
        <taxon>Nocardioides</taxon>
    </lineage>
</organism>